<dbReference type="Proteomes" id="UP000466307">
    <property type="component" value="Unassembled WGS sequence"/>
</dbReference>
<evidence type="ECO:0000259" key="1">
    <source>
        <dbReference type="Pfam" id="PF02371"/>
    </source>
</evidence>
<evidence type="ECO:0000313" key="3">
    <source>
        <dbReference type="Proteomes" id="UP000466307"/>
    </source>
</evidence>
<protein>
    <submittedName>
        <fullName evidence="2">IS110 family transposase</fullName>
    </submittedName>
</protein>
<name>A0A7K3LWR0_9ACTN</name>
<gene>
    <name evidence="2" type="ORF">GYA93_24450</name>
</gene>
<feature type="domain" description="Transposase IS116/IS110/IS902 C-terminal" evidence="1">
    <location>
        <begin position="105"/>
        <end position="186"/>
    </location>
</feature>
<keyword evidence="3" id="KW-1185">Reference proteome</keyword>
<organism evidence="2 3">
    <name type="scientific">Gordonia desulfuricans</name>
    <dbReference type="NCBI Taxonomy" id="89051"/>
    <lineage>
        <taxon>Bacteria</taxon>
        <taxon>Bacillati</taxon>
        <taxon>Actinomycetota</taxon>
        <taxon>Actinomycetes</taxon>
        <taxon>Mycobacteriales</taxon>
        <taxon>Gordoniaceae</taxon>
        <taxon>Gordonia</taxon>
    </lineage>
</organism>
<dbReference type="InterPro" id="IPR047650">
    <property type="entry name" value="Transpos_IS110"/>
</dbReference>
<dbReference type="GO" id="GO:0006313">
    <property type="term" value="P:DNA transposition"/>
    <property type="evidence" value="ECO:0007669"/>
    <property type="project" value="InterPro"/>
</dbReference>
<evidence type="ECO:0000313" key="2">
    <source>
        <dbReference type="EMBL" id="NDK92664.1"/>
    </source>
</evidence>
<dbReference type="GO" id="GO:0004803">
    <property type="term" value="F:transposase activity"/>
    <property type="evidence" value="ECO:0007669"/>
    <property type="project" value="InterPro"/>
</dbReference>
<dbReference type="PANTHER" id="PTHR33055">
    <property type="entry name" value="TRANSPOSASE FOR INSERTION SEQUENCE ELEMENT IS1111A"/>
    <property type="match status" value="1"/>
</dbReference>
<proteinExistence type="predicted"/>
<dbReference type="EMBL" id="JAADZU010000179">
    <property type="protein sequence ID" value="NDK92664.1"/>
    <property type="molecule type" value="Genomic_DNA"/>
</dbReference>
<dbReference type="RefSeq" id="WP_162128952.1">
    <property type="nucleotide sequence ID" value="NZ_JAADZU010000179.1"/>
</dbReference>
<sequence length="236" mass="26260">MAFSSSVILGLLDKCAARPVKARKLTGPQVKSLLYRRREQDLKTVRIRELLREEPLPQSEVMLQAYATTVLAEVAILRAIAGQVKVLEKELAGHFSRHPLAEIYLSQPGVGVTIGPRLLGEFGDLPDRYRSAKARRNAAGTSPITKQSGKSRVVHARHFTNTWLLDAAIQQAGEAIRYDSHARAFYNKQRKRDVKHNAALRQLANKLIGILHGCLARQELYNPSIAWSQAQTQPAA</sequence>
<dbReference type="PANTHER" id="PTHR33055:SF3">
    <property type="entry name" value="PUTATIVE TRANSPOSASE FOR IS117-RELATED"/>
    <property type="match status" value="1"/>
</dbReference>
<dbReference type="InterPro" id="IPR003346">
    <property type="entry name" value="Transposase_20"/>
</dbReference>
<reference evidence="2 3" key="1">
    <citation type="submission" date="2020-01" db="EMBL/GenBank/DDBJ databases">
        <title>Investigation of new actinobacteria for the biodesulphurisation of diesel fuel.</title>
        <authorList>
            <person name="Athi Narayanan S.M."/>
        </authorList>
    </citation>
    <scope>NUCLEOTIDE SEQUENCE [LARGE SCALE GENOMIC DNA]</scope>
    <source>
        <strain evidence="2 3">213E</strain>
    </source>
</reference>
<dbReference type="GO" id="GO:0003677">
    <property type="term" value="F:DNA binding"/>
    <property type="evidence" value="ECO:0007669"/>
    <property type="project" value="InterPro"/>
</dbReference>
<comment type="caution">
    <text evidence="2">The sequence shown here is derived from an EMBL/GenBank/DDBJ whole genome shotgun (WGS) entry which is preliminary data.</text>
</comment>
<dbReference type="AlphaFoldDB" id="A0A7K3LWR0"/>
<accession>A0A7K3LWR0</accession>
<dbReference type="Pfam" id="PF02371">
    <property type="entry name" value="Transposase_20"/>
    <property type="match status" value="1"/>
</dbReference>